<reference evidence="2 3" key="1">
    <citation type="submission" date="2019-02" db="EMBL/GenBank/DDBJ databases">
        <title>Genome sequencing of the rare red list fungi Bondarzewia mesenterica.</title>
        <authorList>
            <person name="Buettner E."/>
            <person name="Kellner H."/>
        </authorList>
    </citation>
    <scope>NUCLEOTIDE SEQUENCE [LARGE SCALE GENOMIC DNA]</scope>
    <source>
        <strain evidence="2 3">DSM 108281</strain>
    </source>
</reference>
<dbReference type="EMBL" id="SGPL01000156">
    <property type="protein sequence ID" value="THH16472.1"/>
    <property type="molecule type" value="Genomic_DNA"/>
</dbReference>
<protein>
    <submittedName>
        <fullName evidence="2">Uncharacterized protein</fullName>
    </submittedName>
</protein>
<dbReference type="AlphaFoldDB" id="A0A4S4LVH8"/>
<dbReference type="PANTHER" id="PTHR38926:SF72">
    <property type="entry name" value="IM:7136021-RELATED"/>
    <property type="match status" value="1"/>
</dbReference>
<dbReference type="OrthoDB" id="3181259at2759"/>
<dbReference type="PANTHER" id="PTHR38926">
    <property type="entry name" value="F-BOX DOMAIN CONTAINING PROTEIN, EXPRESSED"/>
    <property type="match status" value="1"/>
</dbReference>
<keyword evidence="1" id="KW-0175">Coiled coil</keyword>
<organism evidence="2 3">
    <name type="scientific">Bondarzewia mesenterica</name>
    <dbReference type="NCBI Taxonomy" id="1095465"/>
    <lineage>
        <taxon>Eukaryota</taxon>
        <taxon>Fungi</taxon>
        <taxon>Dikarya</taxon>
        <taxon>Basidiomycota</taxon>
        <taxon>Agaricomycotina</taxon>
        <taxon>Agaricomycetes</taxon>
        <taxon>Russulales</taxon>
        <taxon>Bondarzewiaceae</taxon>
        <taxon>Bondarzewia</taxon>
    </lineage>
</organism>
<evidence type="ECO:0000256" key="1">
    <source>
        <dbReference type="SAM" id="Coils"/>
    </source>
</evidence>
<evidence type="ECO:0000313" key="2">
    <source>
        <dbReference type="EMBL" id="THH16472.1"/>
    </source>
</evidence>
<dbReference type="SUPFAM" id="SSF81383">
    <property type="entry name" value="F-box domain"/>
    <property type="match status" value="1"/>
</dbReference>
<dbReference type="Proteomes" id="UP000310158">
    <property type="component" value="Unassembled WGS sequence"/>
</dbReference>
<proteinExistence type="predicted"/>
<dbReference type="InterPro" id="IPR036047">
    <property type="entry name" value="F-box-like_dom_sf"/>
</dbReference>
<keyword evidence="3" id="KW-1185">Reference proteome</keyword>
<evidence type="ECO:0000313" key="3">
    <source>
        <dbReference type="Proteomes" id="UP000310158"/>
    </source>
</evidence>
<gene>
    <name evidence="2" type="ORF">EW146_g4173</name>
</gene>
<name>A0A4S4LVH8_9AGAM</name>
<feature type="coiled-coil region" evidence="1">
    <location>
        <begin position="47"/>
        <end position="74"/>
    </location>
</feature>
<sequence>MVTRAPSFDDLATWDDAVAHGIRTIDDDDDEPAEPTSIDPRPLSLDVVSIDNNIIELESQLKALRLQRSQLLGKHALINRMPPELLSRVFELGVHEQTHLLPSLSLVSKHWRNVALLTPSIWTYIRLDHDWGYARHAAFLRKLSVYTSRSQACKLLIDIDCRYVEIVSELEQIMSALEPHLHRCFSFRMSVPDWEWMEVVRRHAQYLGPALEELYVRLDPTDSEDQTPFVLLSKPCPRLSVVTLEHTPLIAIRTELPSLRRLHLIRDQRFHSSRIGISFRELFSLLTSTPTLQELRIHSALFLLDGSEAIFQSSPQPTSLPSLSSLTFHFVDSNNLVTFLESALLPSLTRLSVQMDPSADENLHWLVRLALDSPTRLPALRHLDLRSCSIDGAAIVPFVRALYHLPTITALGLSSPPSGHIGARIFDVLARAPADWGEAWLLPRLEALCLQNCRDVSGHEILRVVRARNVGAQGVAAIRYVKVSQCYALDPDVQDQLKRLVDVVRVL</sequence>
<dbReference type="InterPro" id="IPR032675">
    <property type="entry name" value="LRR_dom_sf"/>
</dbReference>
<dbReference type="SUPFAM" id="SSF52047">
    <property type="entry name" value="RNI-like"/>
    <property type="match status" value="1"/>
</dbReference>
<dbReference type="Gene3D" id="3.80.10.10">
    <property type="entry name" value="Ribonuclease Inhibitor"/>
    <property type="match status" value="1"/>
</dbReference>
<comment type="caution">
    <text evidence="2">The sequence shown here is derived from an EMBL/GenBank/DDBJ whole genome shotgun (WGS) entry which is preliminary data.</text>
</comment>
<dbReference type="Gene3D" id="1.20.1280.50">
    <property type="match status" value="1"/>
</dbReference>
<accession>A0A4S4LVH8</accession>